<gene>
    <name evidence="6" type="ORF">HJG59_013672</name>
</gene>
<keyword evidence="2" id="KW-0202">Cytokine</keyword>
<reference evidence="6 7" key="1">
    <citation type="journal article" date="2020" name="Nature">
        <title>Six reference-quality genomes reveal evolution of bat adaptations.</title>
        <authorList>
            <person name="Jebb D."/>
            <person name="Huang Z."/>
            <person name="Pippel M."/>
            <person name="Hughes G.M."/>
            <person name="Lavrichenko K."/>
            <person name="Devanna P."/>
            <person name="Winkler S."/>
            <person name="Jermiin L.S."/>
            <person name="Skirmuntt E.C."/>
            <person name="Katzourakis A."/>
            <person name="Burkitt-Gray L."/>
            <person name="Ray D.A."/>
            <person name="Sullivan K.A.M."/>
            <person name="Roscito J.G."/>
            <person name="Kirilenko B.M."/>
            <person name="Davalos L.M."/>
            <person name="Corthals A.P."/>
            <person name="Power M.L."/>
            <person name="Jones G."/>
            <person name="Ransome R.D."/>
            <person name="Dechmann D.K.N."/>
            <person name="Locatelli A.G."/>
            <person name="Puechmaille S.J."/>
            <person name="Fedrigo O."/>
            <person name="Jarvis E.D."/>
            <person name="Hiller M."/>
            <person name="Vernes S.C."/>
            <person name="Myers E.W."/>
            <person name="Teeling E.C."/>
        </authorList>
    </citation>
    <scope>NUCLEOTIDE SEQUENCE [LARGE SCALE GENOMIC DNA]</scope>
    <source>
        <strain evidence="6">MMolMol1</strain>
        <tissue evidence="6">Muscle</tissue>
    </source>
</reference>
<dbReference type="Proteomes" id="UP000550707">
    <property type="component" value="Unassembled WGS sequence"/>
</dbReference>
<name>A0A7J8BZ08_MOLMO</name>
<dbReference type="EMBL" id="JACASF010000022">
    <property type="protein sequence ID" value="KAF6403840.1"/>
    <property type="molecule type" value="Genomic_DNA"/>
</dbReference>
<dbReference type="FunCoup" id="A0A7J8BZ08">
    <property type="interactions" value="33"/>
</dbReference>
<evidence type="ECO:0000313" key="7">
    <source>
        <dbReference type="Proteomes" id="UP000550707"/>
    </source>
</evidence>
<dbReference type="InterPro" id="IPR009079">
    <property type="entry name" value="4_helix_cytokine-like_core"/>
</dbReference>
<feature type="region of interest" description="Disordered" evidence="4">
    <location>
        <begin position="194"/>
        <end position="235"/>
    </location>
</feature>
<feature type="signal peptide" evidence="5">
    <location>
        <begin position="1"/>
        <end position="26"/>
    </location>
</feature>
<proteinExistence type="predicted"/>
<feature type="compositionally biased region" description="Basic residues" evidence="4">
    <location>
        <begin position="200"/>
        <end position="211"/>
    </location>
</feature>
<evidence type="ECO:0000256" key="4">
    <source>
        <dbReference type="SAM" id="MobiDB-lite"/>
    </source>
</evidence>
<dbReference type="InParanoid" id="A0A7J8BZ08"/>
<organism evidence="6 7">
    <name type="scientific">Molossus molossus</name>
    <name type="common">Pallas' mastiff bat</name>
    <name type="synonym">Vespertilio molossus</name>
    <dbReference type="NCBI Taxonomy" id="27622"/>
    <lineage>
        <taxon>Eukaryota</taxon>
        <taxon>Metazoa</taxon>
        <taxon>Chordata</taxon>
        <taxon>Craniata</taxon>
        <taxon>Vertebrata</taxon>
        <taxon>Euteleostomi</taxon>
        <taxon>Mammalia</taxon>
        <taxon>Eutheria</taxon>
        <taxon>Laurasiatheria</taxon>
        <taxon>Chiroptera</taxon>
        <taxon>Yangochiroptera</taxon>
        <taxon>Molossidae</taxon>
        <taxon>Molossus</taxon>
    </lineage>
</organism>
<comment type="caution">
    <text evidence="6">The sequence shown here is derived from an EMBL/GenBank/DDBJ whole genome shotgun (WGS) entry which is preliminary data.</text>
</comment>
<keyword evidence="7" id="KW-1185">Reference proteome</keyword>
<comment type="subcellular location">
    <subcellularLocation>
        <location evidence="1">Secreted</location>
    </subcellularLocation>
</comment>
<dbReference type="Gene3D" id="1.20.1250.10">
    <property type="match status" value="1"/>
</dbReference>
<evidence type="ECO:0000256" key="3">
    <source>
        <dbReference type="ARBA" id="ARBA00022525"/>
    </source>
</evidence>
<dbReference type="AlphaFoldDB" id="A0A7J8BZ08"/>
<evidence type="ECO:0000313" key="6">
    <source>
        <dbReference type="EMBL" id="KAF6403840.1"/>
    </source>
</evidence>
<dbReference type="PANTHER" id="PTHR14261:SF0">
    <property type="entry name" value="ONCOSTATIN-M"/>
    <property type="match status" value="1"/>
</dbReference>
<keyword evidence="3" id="KW-0964">Secreted</keyword>
<sequence>MWAQLMRRTLLSLILRLLFLSPVVMGNCSGDGQQLLNQLQNQAKIMQDPSVLLDPYISTQGLNVSKLGAHCLERPGVFPSKHDLQGLSRRGFLQTLNTKLGHVLHRLTEFQQDLQVQTLLRAKMNIIGIRNNIHCMTLQLQGSSDVVEPTPAELEISPLPTLASNAFQRKLQGCQFLHGFHRFMHSAGQVFHKWRETPSRRSRRHSPRRALKKEAHRVQPSMRGKRLMPREQLPR</sequence>
<evidence type="ECO:0000256" key="2">
    <source>
        <dbReference type="ARBA" id="ARBA00022514"/>
    </source>
</evidence>
<dbReference type="GO" id="GO:0006955">
    <property type="term" value="P:immune response"/>
    <property type="evidence" value="ECO:0007669"/>
    <property type="project" value="InterPro"/>
</dbReference>
<protein>
    <submittedName>
        <fullName evidence="6">Oncostatin M</fullName>
    </submittedName>
</protein>
<dbReference type="GO" id="GO:0038165">
    <property type="term" value="P:oncostatin-M-mediated signaling pathway"/>
    <property type="evidence" value="ECO:0007669"/>
    <property type="project" value="InterPro"/>
</dbReference>
<dbReference type="SUPFAM" id="SSF47266">
    <property type="entry name" value="4-helical cytokines"/>
    <property type="match status" value="1"/>
</dbReference>
<evidence type="ECO:0000256" key="5">
    <source>
        <dbReference type="SAM" id="SignalP"/>
    </source>
</evidence>
<dbReference type="GO" id="GO:0005125">
    <property type="term" value="F:cytokine activity"/>
    <property type="evidence" value="ECO:0007669"/>
    <property type="project" value="UniProtKB-KW"/>
</dbReference>
<keyword evidence="5" id="KW-0732">Signal</keyword>
<feature type="chain" id="PRO_5029586488" evidence="5">
    <location>
        <begin position="27"/>
        <end position="235"/>
    </location>
</feature>
<evidence type="ECO:0000256" key="1">
    <source>
        <dbReference type="ARBA" id="ARBA00004613"/>
    </source>
</evidence>
<accession>A0A7J8BZ08</accession>
<dbReference type="SMART" id="SM00080">
    <property type="entry name" value="LIF_OSM"/>
    <property type="match status" value="1"/>
</dbReference>
<dbReference type="PANTHER" id="PTHR14261">
    <property type="entry name" value="ONCOSTATIN M"/>
    <property type="match status" value="1"/>
</dbReference>
<dbReference type="InterPro" id="IPR039578">
    <property type="entry name" value="OSM"/>
</dbReference>
<dbReference type="GO" id="GO:0005147">
    <property type="term" value="F:oncostatin-M receptor binding"/>
    <property type="evidence" value="ECO:0007669"/>
    <property type="project" value="InterPro"/>
</dbReference>
<dbReference type="InterPro" id="IPR001581">
    <property type="entry name" value="Leukemia_IF/oncostatin"/>
</dbReference>
<dbReference type="Pfam" id="PF01291">
    <property type="entry name" value="LIF_OSM"/>
    <property type="match status" value="1"/>
</dbReference>
<dbReference type="GO" id="GO:0005615">
    <property type="term" value="C:extracellular space"/>
    <property type="evidence" value="ECO:0007669"/>
    <property type="project" value="UniProtKB-KW"/>
</dbReference>